<dbReference type="PANTHER" id="PTHR11062">
    <property type="entry name" value="EXOSTOSIN HEPARAN SULFATE GLYCOSYLTRANSFERASE -RELATED"/>
    <property type="match status" value="1"/>
</dbReference>
<dbReference type="AlphaFoldDB" id="A0A250XNK6"/>
<dbReference type="InterPro" id="IPR040911">
    <property type="entry name" value="Exostosin_GT47"/>
</dbReference>
<evidence type="ECO:0000313" key="7">
    <source>
        <dbReference type="Proteomes" id="UP000232323"/>
    </source>
</evidence>
<comment type="similarity">
    <text evidence="2">Belongs to the glycosyltransferase 47 family.</text>
</comment>
<accession>A0A250XNK6</accession>
<protein>
    <recommendedName>
        <fullName evidence="5">Exostosin GT47 domain-containing protein</fullName>
    </recommendedName>
</protein>
<feature type="domain" description="Exostosin GT47" evidence="5">
    <location>
        <begin position="41"/>
        <end position="365"/>
    </location>
</feature>
<dbReference type="GO" id="GO:0000139">
    <property type="term" value="C:Golgi membrane"/>
    <property type="evidence" value="ECO:0007669"/>
    <property type="project" value="UniProtKB-SubCell"/>
</dbReference>
<evidence type="ECO:0000256" key="2">
    <source>
        <dbReference type="ARBA" id="ARBA00010271"/>
    </source>
</evidence>
<dbReference type="PANTHER" id="PTHR11062:SF281">
    <property type="entry name" value="EXOSTOSIN-LIKE 2"/>
    <property type="match status" value="1"/>
</dbReference>
<dbReference type="InterPro" id="IPR004263">
    <property type="entry name" value="Exostosin"/>
</dbReference>
<reference evidence="6 7" key="1">
    <citation type="submission" date="2017-08" db="EMBL/GenBank/DDBJ databases">
        <title>Acidophilic green algal genome provides insights into adaptation to an acidic environment.</title>
        <authorList>
            <person name="Hirooka S."/>
            <person name="Hirose Y."/>
            <person name="Kanesaki Y."/>
            <person name="Higuchi S."/>
            <person name="Fujiwara T."/>
            <person name="Onuma R."/>
            <person name="Era A."/>
            <person name="Ohbayashi R."/>
            <person name="Uzuka A."/>
            <person name="Nozaki H."/>
            <person name="Yoshikawa H."/>
            <person name="Miyagishima S.Y."/>
        </authorList>
    </citation>
    <scope>NUCLEOTIDE SEQUENCE [LARGE SCALE GENOMIC DNA]</scope>
    <source>
        <strain evidence="6 7">NIES-2499</strain>
    </source>
</reference>
<evidence type="ECO:0000313" key="6">
    <source>
        <dbReference type="EMBL" id="GAX84675.1"/>
    </source>
</evidence>
<evidence type="ECO:0000256" key="1">
    <source>
        <dbReference type="ARBA" id="ARBA00004323"/>
    </source>
</evidence>
<organism evidence="6 7">
    <name type="scientific">Chlamydomonas eustigma</name>
    <dbReference type="NCBI Taxonomy" id="1157962"/>
    <lineage>
        <taxon>Eukaryota</taxon>
        <taxon>Viridiplantae</taxon>
        <taxon>Chlorophyta</taxon>
        <taxon>core chlorophytes</taxon>
        <taxon>Chlorophyceae</taxon>
        <taxon>CS clade</taxon>
        <taxon>Chlamydomonadales</taxon>
        <taxon>Chlamydomonadaceae</taxon>
        <taxon>Chlamydomonas</taxon>
    </lineage>
</organism>
<gene>
    <name evidence="6" type="ORF">CEUSTIGMA_g12096.t1</name>
</gene>
<evidence type="ECO:0000256" key="3">
    <source>
        <dbReference type="ARBA" id="ARBA00023034"/>
    </source>
</evidence>
<keyword evidence="4" id="KW-0732">Signal</keyword>
<evidence type="ECO:0000256" key="4">
    <source>
        <dbReference type="SAM" id="SignalP"/>
    </source>
</evidence>
<dbReference type="EMBL" id="BEGY01000132">
    <property type="protein sequence ID" value="GAX84675.1"/>
    <property type="molecule type" value="Genomic_DNA"/>
</dbReference>
<dbReference type="OrthoDB" id="1924787at2759"/>
<comment type="caution">
    <text evidence="6">The sequence shown here is derived from an EMBL/GenBank/DDBJ whole genome shotgun (WGS) entry which is preliminary data.</text>
</comment>
<sequence length="440" mass="50481">MHLRRNIFACAWLSTLNILGLHAAHEHGHVAKALQVSSTLNPLKIYVHNVSSRFRDNKEAWTWIHTSLYGLELTFPEYLLQSPYITSNPEEADYFYVHAWIYNSQFRDMDALIMELKQAGPWWDRKGGKDHIFVLVHDLGLCDNAVGSQPAQAQFGKYLSQSIVLEHWGKPTGVAPNNPCMIFDRWPTECDQVFQMLAYEEKGYRPVPCYTPGKDIVVPTVTSEAPKTTRYLNSDYKNVTQNTLVIFGGGINQTHLTDSSRPESDAGYSFGVRQTFARMYHNHPEIKIFYKMVDDYWIHFHGSVFCLAPAGWGWGARVKSAVTRGCIPVIVQDGIKVDWEDELPMHEFAIRLPFMYLHRLPEILHKYKRIGRAVQMQANLACVWQLFWWTRPHGRAFEMTMCVLKARRDGGQKVQIDFKSCTLKCGNSAAVDFRAAMNLV</sequence>
<dbReference type="Pfam" id="PF03016">
    <property type="entry name" value="Exostosin_GT47"/>
    <property type="match status" value="1"/>
</dbReference>
<feature type="signal peptide" evidence="4">
    <location>
        <begin position="1"/>
        <end position="23"/>
    </location>
</feature>
<proteinExistence type="inferred from homology"/>
<name>A0A250XNK6_9CHLO</name>
<evidence type="ECO:0000259" key="5">
    <source>
        <dbReference type="Pfam" id="PF03016"/>
    </source>
</evidence>
<keyword evidence="3" id="KW-0333">Golgi apparatus</keyword>
<comment type="subcellular location">
    <subcellularLocation>
        <location evidence="1">Golgi apparatus membrane</location>
        <topology evidence="1">Single-pass type II membrane protein</topology>
    </subcellularLocation>
</comment>
<dbReference type="Proteomes" id="UP000232323">
    <property type="component" value="Unassembled WGS sequence"/>
</dbReference>
<dbReference type="GO" id="GO:0016757">
    <property type="term" value="F:glycosyltransferase activity"/>
    <property type="evidence" value="ECO:0007669"/>
    <property type="project" value="InterPro"/>
</dbReference>
<feature type="chain" id="PRO_5012174055" description="Exostosin GT47 domain-containing protein" evidence="4">
    <location>
        <begin position="24"/>
        <end position="440"/>
    </location>
</feature>
<keyword evidence="7" id="KW-1185">Reference proteome</keyword>